<protein>
    <submittedName>
        <fullName evidence="1">Uncharacterized protein</fullName>
    </submittedName>
</protein>
<dbReference type="RefSeq" id="WP_118922938.1">
    <property type="nucleotide sequence ID" value="NZ_QWEG01000012.1"/>
</dbReference>
<gene>
    <name evidence="1" type="ORF">D1B31_17825</name>
</gene>
<dbReference type="EMBL" id="QWEG01000012">
    <property type="protein sequence ID" value="RHW35951.1"/>
    <property type="molecule type" value="Genomic_DNA"/>
</dbReference>
<reference evidence="1 2" key="1">
    <citation type="journal article" date="2017" name="Int. J. Syst. Evol. Microbiol.">
        <title>Bacillus notoginsengisoli sp. nov., a novel bacterium isolated from the rhizosphere of Panax notoginseng.</title>
        <authorList>
            <person name="Zhang M.Y."/>
            <person name="Cheng J."/>
            <person name="Cai Y."/>
            <person name="Zhang T.Y."/>
            <person name="Wu Y.Y."/>
            <person name="Manikprabhu D."/>
            <person name="Li W.J."/>
            <person name="Zhang Y.X."/>
        </authorList>
    </citation>
    <scope>NUCLEOTIDE SEQUENCE [LARGE SCALE GENOMIC DNA]</scope>
    <source>
        <strain evidence="1 2">JCM 30743</strain>
    </source>
</reference>
<keyword evidence="2" id="KW-1185">Reference proteome</keyword>
<name>A0A417YQD1_9BACI</name>
<evidence type="ECO:0000313" key="1">
    <source>
        <dbReference type="EMBL" id="RHW35951.1"/>
    </source>
</evidence>
<comment type="caution">
    <text evidence="1">The sequence shown here is derived from an EMBL/GenBank/DDBJ whole genome shotgun (WGS) entry which is preliminary data.</text>
</comment>
<dbReference type="AlphaFoldDB" id="A0A417YQD1"/>
<dbReference type="Proteomes" id="UP000284416">
    <property type="component" value="Unassembled WGS sequence"/>
</dbReference>
<dbReference type="OrthoDB" id="9848652at2"/>
<accession>A0A417YQD1</accession>
<sequence>MPMACRAYLIHEGETTEIIVNINNLAVLVKEKSDISDIVVVGPFNNHFILNFKKGKIRFCSDPKVKEIVEAGLMKIDSESKTELFFYKGFIQYRSIQTVNICAASELQAKEVVQKWTSAPLKHLIKVA</sequence>
<evidence type="ECO:0000313" key="2">
    <source>
        <dbReference type="Proteomes" id="UP000284416"/>
    </source>
</evidence>
<organism evidence="1 2">
    <name type="scientific">Neobacillus notoginsengisoli</name>
    <dbReference type="NCBI Taxonomy" id="1578198"/>
    <lineage>
        <taxon>Bacteria</taxon>
        <taxon>Bacillati</taxon>
        <taxon>Bacillota</taxon>
        <taxon>Bacilli</taxon>
        <taxon>Bacillales</taxon>
        <taxon>Bacillaceae</taxon>
        <taxon>Neobacillus</taxon>
    </lineage>
</organism>
<proteinExistence type="predicted"/>